<dbReference type="InterPro" id="IPR036188">
    <property type="entry name" value="FAD/NAD-bd_sf"/>
</dbReference>
<evidence type="ECO:0000256" key="1">
    <source>
        <dbReference type="ARBA" id="ARBA00001974"/>
    </source>
</evidence>
<comment type="cofactor">
    <cofactor evidence="1">
        <name>FAD</name>
        <dbReference type="ChEBI" id="CHEBI:57692"/>
    </cofactor>
</comment>
<keyword evidence="4" id="KW-0560">Oxidoreductase</keyword>
<organism evidence="6 7">
    <name type="scientific">Escherichia marmotae</name>
    <dbReference type="NCBI Taxonomy" id="1499973"/>
    <lineage>
        <taxon>Bacteria</taxon>
        <taxon>Pseudomonadati</taxon>
        <taxon>Pseudomonadota</taxon>
        <taxon>Gammaproteobacteria</taxon>
        <taxon>Enterobacterales</taxon>
        <taxon>Enterobacteriaceae</taxon>
        <taxon>Escherichia</taxon>
    </lineage>
</organism>
<dbReference type="Proteomes" id="UP001206878">
    <property type="component" value="Unassembled WGS sequence"/>
</dbReference>
<dbReference type="InterPro" id="IPR006076">
    <property type="entry name" value="FAD-dep_OxRdtase"/>
</dbReference>
<gene>
    <name evidence="6" type="ORF">NVV43_29530</name>
</gene>
<feature type="domain" description="FAD dependent oxidoreductase" evidence="5">
    <location>
        <begin position="5"/>
        <end position="79"/>
    </location>
</feature>
<keyword evidence="2" id="KW-0285">Flavoprotein</keyword>
<feature type="non-terminal residue" evidence="6">
    <location>
        <position position="1"/>
    </location>
</feature>
<evidence type="ECO:0000256" key="2">
    <source>
        <dbReference type="ARBA" id="ARBA00022630"/>
    </source>
</evidence>
<reference evidence="6" key="1">
    <citation type="submission" date="2022-07" db="EMBL/GenBank/DDBJ databases">
        <title>Diversity of ethanolamine utilization by human commensal Escherichia coli.</title>
        <authorList>
            <person name="Jubelin G."/>
        </authorList>
    </citation>
    <scope>NUCLEOTIDE SEQUENCE</scope>
    <source>
        <strain evidence="6">S1</strain>
    </source>
</reference>
<sequence>YDHFGSGGDPDTIDREPNLADEAPLRAFAERYFPEGAGPTVALKTCLFEPSPDEHFLIDRHHDAPAAVVGAGFSGHGYKF</sequence>
<dbReference type="Gene3D" id="3.50.50.60">
    <property type="entry name" value="FAD/NAD(P)-binding domain"/>
    <property type="match status" value="1"/>
</dbReference>
<dbReference type="Gene3D" id="3.30.9.10">
    <property type="entry name" value="D-Amino Acid Oxidase, subunit A, domain 2"/>
    <property type="match status" value="1"/>
</dbReference>
<dbReference type="PANTHER" id="PTHR10961:SF7">
    <property type="entry name" value="FAD DEPENDENT OXIDOREDUCTASE DOMAIN-CONTAINING PROTEIN"/>
    <property type="match status" value="1"/>
</dbReference>
<evidence type="ECO:0000313" key="7">
    <source>
        <dbReference type="Proteomes" id="UP001206878"/>
    </source>
</evidence>
<evidence type="ECO:0000259" key="5">
    <source>
        <dbReference type="Pfam" id="PF01266"/>
    </source>
</evidence>
<name>A0AAW5MZX8_9ESCH</name>
<dbReference type="EMBL" id="JANPXH010001470">
    <property type="protein sequence ID" value="MCR6679581.1"/>
    <property type="molecule type" value="Genomic_DNA"/>
</dbReference>
<keyword evidence="3" id="KW-0274">FAD</keyword>
<evidence type="ECO:0000256" key="3">
    <source>
        <dbReference type="ARBA" id="ARBA00022827"/>
    </source>
</evidence>
<accession>A0AAW5MZX8</accession>
<dbReference type="PANTHER" id="PTHR10961">
    <property type="entry name" value="PEROXISOMAL SARCOSINE OXIDASE"/>
    <property type="match status" value="1"/>
</dbReference>
<dbReference type="AlphaFoldDB" id="A0AAW5MZX8"/>
<dbReference type="InterPro" id="IPR045170">
    <property type="entry name" value="MTOX"/>
</dbReference>
<proteinExistence type="predicted"/>
<evidence type="ECO:0000313" key="6">
    <source>
        <dbReference type="EMBL" id="MCR6679581.1"/>
    </source>
</evidence>
<protein>
    <recommendedName>
        <fullName evidence="5">FAD dependent oxidoreductase domain-containing protein</fullName>
    </recommendedName>
</protein>
<feature type="non-terminal residue" evidence="6">
    <location>
        <position position="80"/>
    </location>
</feature>
<dbReference type="GO" id="GO:0008115">
    <property type="term" value="F:sarcosine oxidase activity"/>
    <property type="evidence" value="ECO:0007669"/>
    <property type="project" value="TreeGrafter"/>
</dbReference>
<dbReference type="GO" id="GO:0050660">
    <property type="term" value="F:flavin adenine dinucleotide binding"/>
    <property type="evidence" value="ECO:0007669"/>
    <property type="project" value="InterPro"/>
</dbReference>
<dbReference type="Pfam" id="PF01266">
    <property type="entry name" value="DAO"/>
    <property type="match status" value="1"/>
</dbReference>
<evidence type="ECO:0000256" key="4">
    <source>
        <dbReference type="ARBA" id="ARBA00023002"/>
    </source>
</evidence>
<comment type="caution">
    <text evidence="6">The sequence shown here is derived from an EMBL/GenBank/DDBJ whole genome shotgun (WGS) entry which is preliminary data.</text>
</comment>